<keyword evidence="6" id="KW-1185">Reference proteome</keyword>
<accession>A0A3A6PMY3</accession>
<dbReference type="RefSeq" id="WP_120106565.1">
    <property type="nucleotide sequence ID" value="NZ_QXQB01000001.1"/>
</dbReference>
<dbReference type="InterPro" id="IPR027417">
    <property type="entry name" value="P-loop_NTPase"/>
</dbReference>
<name>A0A3A6PMY3_9BACL</name>
<dbReference type="OrthoDB" id="9804819at2"/>
<dbReference type="PROSITE" id="PS00211">
    <property type="entry name" value="ABC_TRANSPORTER_1"/>
    <property type="match status" value="1"/>
</dbReference>
<dbReference type="InterPro" id="IPR017871">
    <property type="entry name" value="ABC_transporter-like_CS"/>
</dbReference>
<dbReference type="PANTHER" id="PTHR42939">
    <property type="entry name" value="ABC TRANSPORTER ATP-BINDING PROTEIN ALBC-RELATED"/>
    <property type="match status" value="1"/>
</dbReference>
<comment type="caution">
    <text evidence="5">The sequence shown here is derived from an EMBL/GenBank/DDBJ whole genome shotgun (WGS) entry which is preliminary data.</text>
</comment>
<dbReference type="Pfam" id="PF00005">
    <property type="entry name" value="ABC_tran"/>
    <property type="match status" value="1"/>
</dbReference>
<proteinExistence type="predicted"/>
<dbReference type="InterPro" id="IPR003593">
    <property type="entry name" value="AAA+_ATPase"/>
</dbReference>
<gene>
    <name evidence="5" type="ORF">D3P09_01490</name>
</gene>
<dbReference type="Gene3D" id="3.40.50.300">
    <property type="entry name" value="P-loop containing nucleotide triphosphate hydrolases"/>
    <property type="match status" value="1"/>
</dbReference>
<feature type="domain" description="ABC transporter" evidence="4">
    <location>
        <begin position="3"/>
        <end position="231"/>
    </location>
</feature>
<dbReference type="GO" id="GO:0005524">
    <property type="term" value="F:ATP binding"/>
    <property type="evidence" value="ECO:0007669"/>
    <property type="project" value="UniProtKB-KW"/>
</dbReference>
<dbReference type="SUPFAM" id="SSF52540">
    <property type="entry name" value="P-loop containing nucleoside triphosphate hydrolases"/>
    <property type="match status" value="1"/>
</dbReference>
<evidence type="ECO:0000256" key="2">
    <source>
        <dbReference type="ARBA" id="ARBA00022741"/>
    </source>
</evidence>
<dbReference type="PANTHER" id="PTHR42939:SF3">
    <property type="entry name" value="ABC TRANSPORTER ATP-BINDING COMPONENT"/>
    <property type="match status" value="1"/>
</dbReference>
<keyword evidence="3 5" id="KW-0067">ATP-binding</keyword>
<dbReference type="PROSITE" id="PS50893">
    <property type="entry name" value="ABC_TRANSPORTER_2"/>
    <property type="match status" value="1"/>
</dbReference>
<evidence type="ECO:0000256" key="1">
    <source>
        <dbReference type="ARBA" id="ARBA00022448"/>
    </source>
</evidence>
<dbReference type="EMBL" id="QXQB01000001">
    <property type="protein sequence ID" value="RJX40718.1"/>
    <property type="molecule type" value="Genomic_DNA"/>
</dbReference>
<keyword evidence="2" id="KW-0547">Nucleotide-binding</keyword>
<keyword evidence="1" id="KW-0813">Transport</keyword>
<evidence type="ECO:0000256" key="3">
    <source>
        <dbReference type="ARBA" id="ARBA00022840"/>
    </source>
</evidence>
<dbReference type="InterPro" id="IPR051782">
    <property type="entry name" value="ABC_Transporter_VariousFunc"/>
</dbReference>
<dbReference type="CDD" id="cd03230">
    <property type="entry name" value="ABC_DR_subfamily_A"/>
    <property type="match status" value="1"/>
</dbReference>
<dbReference type="SMART" id="SM00382">
    <property type="entry name" value="AAA"/>
    <property type="match status" value="1"/>
</dbReference>
<dbReference type="Proteomes" id="UP000267798">
    <property type="component" value="Unassembled WGS sequence"/>
</dbReference>
<dbReference type="GO" id="GO:0016887">
    <property type="term" value="F:ATP hydrolysis activity"/>
    <property type="evidence" value="ECO:0007669"/>
    <property type="project" value="InterPro"/>
</dbReference>
<protein>
    <submittedName>
        <fullName evidence="5">ABC transporter ATP-binding protein</fullName>
    </submittedName>
</protein>
<sequence length="290" mass="32783">MEQNVIEVRNLTKRFKRFALEDIQLNIRQGFITGLIGANGAGKSTLIRLIMGMAVPAAGEIRVFGRSVQKQEAEIKERIGFVADDSHFYEQLTIGMLKTIYAPFYKKWDDRLFKRYLDRFELSPKSKVQSLSKGMKMKLSLALALSHQADLLIMDEPTAGLDPVFRRELLELLAELMLDERKSILFSTHITTDLDRVADYIAFLHRGSLVFNESKEGLFDRYGLVKGSNELLDADVRKLFVGIRETGTGFEALTDNRQSVESILDGHAQVERPTLEDIMFFTAKGAAANV</sequence>
<evidence type="ECO:0000313" key="6">
    <source>
        <dbReference type="Proteomes" id="UP000267798"/>
    </source>
</evidence>
<dbReference type="InterPro" id="IPR003439">
    <property type="entry name" value="ABC_transporter-like_ATP-bd"/>
</dbReference>
<dbReference type="AlphaFoldDB" id="A0A3A6PMY3"/>
<evidence type="ECO:0000313" key="5">
    <source>
        <dbReference type="EMBL" id="RJX40718.1"/>
    </source>
</evidence>
<organism evidence="5 6">
    <name type="scientific">Paenibacillus pinisoli</name>
    <dbReference type="NCBI Taxonomy" id="1276110"/>
    <lineage>
        <taxon>Bacteria</taxon>
        <taxon>Bacillati</taxon>
        <taxon>Bacillota</taxon>
        <taxon>Bacilli</taxon>
        <taxon>Bacillales</taxon>
        <taxon>Paenibacillaceae</taxon>
        <taxon>Paenibacillus</taxon>
    </lineage>
</organism>
<reference evidence="5 6" key="1">
    <citation type="submission" date="2018-09" db="EMBL/GenBank/DDBJ databases">
        <title>Paenibacillus aracenensis nov. sp. isolated from a cave in southern Spain.</title>
        <authorList>
            <person name="Jurado V."/>
            <person name="Gutierrez-Patricio S."/>
            <person name="Gonzalez-Pimentel J.L."/>
            <person name="Miller A.Z."/>
            <person name="Laiz L."/>
            <person name="Saiz-Jimenez C."/>
        </authorList>
    </citation>
    <scope>NUCLEOTIDE SEQUENCE [LARGE SCALE GENOMIC DNA]</scope>
    <source>
        <strain evidence="5 6">JCM 19203</strain>
    </source>
</reference>
<evidence type="ECO:0000259" key="4">
    <source>
        <dbReference type="PROSITE" id="PS50893"/>
    </source>
</evidence>